<feature type="transmembrane region" description="Helical" evidence="5">
    <location>
        <begin position="287"/>
        <end position="305"/>
    </location>
</feature>
<dbReference type="SMART" id="SM00388">
    <property type="entry name" value="HisKA"/>
    <property type="match status" value="1"/>
</dbReference>
<feature type="transmembrane region" description="Helical" evidence="5">
    <location>
        <begin position="191"/>
        <end position="210"/>
    </location>
</feature>
<protein>
    <recommendedName>
        <fullName evidence="2">histidine kinase</fullName>
        <ecNumber evidence="2">2.7.13.3</ecNumber>
    </recommendedName>
</protein>
<comment type="caution">
    <text evidence="7">The sequence shown here is derived from an EMBL/GenBank/DDBJ whole genome shotgun (WGS) entry which is preliminary data.</text>
</comment>
<organism evidence="7 8">
    <name type="scientific">Roseiterribacter gracilis</name>
    <dbReference type="NCBI Taxonomy" id="2812848"/>
    <lineage>
        <taxon>Bacteria</taxon>
        <taxon>Pseudomonadati</taxon>
        <taxon>Pseudomonadota</taxon>
        <taxon>Alphaproteobacteria</taxon>
        <taxon>Rhodospirillales</taxon>
        <taxon>Roseiterribacteraceae</taxon>
        <taxon>Roseiterribacter</taxon>
    </lineage>
</organism>
<reference evidence="7" key="1">
    <citation type="submission" date="2021-02" db="EMBL/GenBank/DDBJ databases">
        <title>Genome sequence of Rhodospirillales sp. strain TMPK1 isolated from soil.</title>
        <authorList>
            <person name="Nakai R."/>
            <person name="Kusada H."/>
            <person name="Tamaki H."/>
        </authorList>
    </citation>
    <scope>NUCLEOTIDE SEQUENCE</scope>
    <source>
        <strain evidence="7">TMPK1</strain>
    </source>
</reference>
<feature type="transmembrane region" description="Helical" evidence="5">
    <location>
        <begin position="340"/>
        <end position="363"/>
    </location>
</feature>
<dbReference type="PANTHER" id="PTHR43547">
    <property type="entry name" value="TWO-COMPONENT HISTIDINE KINASE"/>
    <property type="match status" value="1"/>
</dbReference>
<feature type="transmembrane region" description="Helical" evidence="5">
    <location>
        <begin position="311"/>
        <end position="333"/>
    </location>
</feature>
<dbReference type="Gene3D" id="1.10.287.130">
    <property type="match status" value="1"/>
</dbReference>
<dbReference type="InterPro" id="IPR004358">
    <property type="entry name" value="Sig_transdc_His_kin-like_C"/>
</dbReference>
<dbReference type="SMART" id="SM00387">
    <property type="entry name" value="HATPase_c"/>
    <property type="match status" value="1"/>
</dbReference>
<feature type="transmembrane region" description="Helical" evidence="5">
    <location>
        <begin position="254"/>
        <end position="275"/>
    </location>
</feature>
<dbReference type="EMBL" id="BOPV01000001">
    <property type="protein sequence ID" value="GIL39697.1"/>
    <property type="molecule type" value="Genomic_DNA"/>
</dbReference>
<dbReference type="AlphaFoldDB" id="A0A8S8XE57"/>
<dbReference type="InterPro" id="IPR036890">
    <property type="entry name" value="HATPase_C_sf"/>
</dbReference>
<evidence type="ECO:0000259" key="6">
    <source>
        <dbReference type="PROSITE" id="PS50109"/>
    </source>
</evidence>
<dbReference type="PROSITE" id="PS50109">
    <property type="entry name" value="HIS_KIN"/>
    <property type="match status" value="1"/>
</dbReference>
<feature type="transmembrane region" description="Helical" evidence="5">
    <location>
        <begin position="222"/>
        <end position="242"/>
    </location>
</feature>
<sequence>MPIQKGFHAKKDGVRTLPLLLLLLLLIARPGIGATVPAIDGETTVIGAELERLDGAGDDATIQDVLSPALQARFHPVGTPRPSVAPRDGTVWFRVTIDLPPQPDFQIASNAVRADIIDLFAVDRAGNVLRQSEGGLRARDGRWSSLKLFHLGEPQITVYLRMRTHYISAAPLRIESLNAAAARDQQFEHTIMLLLGALLVTALAFASMWYRLGGAVHRNGLAMSLFGLPLAQMFLGLDRVTWPTALLEPALNRFLYQFFIGGFYASILLFALHFLQLDKTKRLARTIRTLAPTAFAALLVVPVLPSSIGLPLTNLCITAALVAGSVLCIWALVTRSQHKLLILAFAIPTALSLGIQTAAASQLVPWQPIWQWLTAVPMLAMPFGAAALLADSVRRRMQTLVEERTRALTEAVESRDRVLRLVAHDLRNPVGSIHAASELLLSTPSDRSRDRLLHAVQAGSEAALRLMDDLLDVAAIENGSVAIQNEDVEASSWLRQRCELLRLTAERKSLLLQVRTPGPCFAWFDPARTGQALDNLAGNALKFSPRGSIVTIELIDADDEIRFVVTDQGPGIAAPELTRLFGEFETGAARPTGGERSTGLGLTIARTLIHAQRGKITVESGPGTGSSFTIHLPRDPTRGSIGRVVGAAGQVRPA</sequence>
<evidence type="ECO:0000313" key="8">
    <source>
        <dbReference type="Proteomes" id="UP000681075"/>
    </source>
</evidence>
<feature type="region of interest" description="Disordered" evidence="4">
    <location>
        <begin position="617"/>
        <end position="641"/>
    </location>
</feature>
<dbReference type="CDD" id="cd00082">
    <property type="entry name" value="HisKA"/>
    <property type="match status" value="1"/>
</dbReference>
<dbReference type="GO" id="GO:0000155">
    <property type="term" value="F:phosphorelay sensor kinase activity"/>
    <property type="evidence" value="ECO:0007669"/>
    <property type="project" value="InterPro"/>
</dbReference>
<evidence type="ECO:0000256" key="1">
    <source>
        <dbReference type="ARBA" id="ARBA00000085"/>
    </source>
</evidence>
<dbReference type="PANTHER" id="PTHR43547:SF2">
    <property type="entry name" value="HYBRID SIGNAL TRANSDUCTION HISTIDINE KINASE C"/>
    <property type="match status" value="1"/>
</dbReference>
<dbReference type="Gene3D" id="3.30.565.10">
    <property type="entry name" value="Histidine kinase-like ATPase, C-terminal domain"/>
    <property type="match status" value="1"/>
</dbReference>
<evidence type="ECO:0000313" key="7">
    <source>
        <dbReference type="EMBL" id="GIL39697.1"/>
    </source>
</evidence>
<dbReference type="InterPro" id="IPR005467">
    <property type="entry name" value="His_kinase_dom"/>
</dbReference>
<comment type="catalytic activity">
    <reaction evidence="1">
        <text>ATP + protein L-histidine = ADP + protein N-phospho-L-histidine.</text>
        <dbReference type="EC" id="2.7.13.3"/>
    </reaction>
</comment>
<keyword evidence="3" id="KW-0597">Phosphoprotein</keyword>
<evidence type="ECO:0000256" key="4">
    <source>
        <dbReference type="SAM" id="MobiDB-lite"/>
    </source>
</evidence>
<feature type="transmembrane region" description="Helical" evidence="5">
    <location>
        <begin position="369"/>
        <end position="390"/>
    </location>
</feature>
<gene>
    <name evidence="7" type="ORF">TMPK1_19340</name>
</gene>
<dbReference type="Pfam" id="PF07696">
    <property type="entry name" value="7TMR-DISMED2"/>
    <property type="match status" value="1"/>
</dbReference>
<dbReference type="InterPro" id="IPR036097">
    <property type="entry name" value="HisK_dim/P_sf"/>
</dbReference>
<evidence type="ECO:0000256" key="2">
    <source>
        <dbReference type="ARBA" id="ARBA00012438"/>
    </source>
</evidence>
<dbReference type="Pfam" id="PF00512">
    <property type="entry name" value="HisKA"/>
    <property type="match status" value="1"/>
</dbReference>
<dbReference type="InterPro" id="IPR003594">
    <property type="entry name" value="HATPase_dom"/>
</dbReference>
<dbReference type="Gene3D" id="2.60.40.2380">
    <property type="match status" value="1"/>
</dbReference>
<dbReference type="Proteomes" id="UP000681075">
    <property type="component" value="Unassembled WGS sequence"/>
</dbReference>
<dbReference type="PRINTS" id="PR00344">
    <property type="entry name" value="BCTRLSENSOR"/>
</dbReference>
<dbReference type="Pfam" id="PF02518">
    <property type="entry name" value="HATPase_c"/>
    <property type="match status" value="1"/>
</dbReference>
<accession>A0A8S8XE57</accession>
<feature type="domain" description="Histidine kinase" evidence="6">
    <location>
        <begin position="421"/>
        <end position="636"/>
    </location>
</feature>
<keyword evidence="8" id="KW-1185">Reference proteome</keyword>
<dbReference type="InterPro" id="IPR003661">
    <property type="entry name" value="HisK_dim/P_dom"/>
</dbReference>
<keyword evidence="5" id="KW-0812">Transmembrane</keyword>
<dbReference type="SUPFAM" id="SSF47384">
    <property type="entry name" value="Homodimeric domain of signal transducing histidine kinase"/>
    <property type="match status" value="1"/>
</dbReference>
<proteinExistence type="predicted"/>
<evidence type="ECO:0000256" key="3">
    <source>
        <dbReference type="ARBA" id="ARBA00022553"/>
    </source>
</evidence>
<keyword evidence="5" id="KW-1133">Transmembrane helix</keyword>
<name>A0A8S8XE57_9PROT</name>
<dbReference type="EC" id="2.7.13.3" evidence="2"/>
<dbReference type="InterPro" id="IPR011622">
    <property type="entry name" value="7TMR_DISM_rcpt_extracell_dom2"/>
</dbReference>
<keyword evidence="5" id="KW-0472">Membrane</keyword>
<evidence type="ECO:0000256" key="5">
    <source>
        <dbReference type="SAM" id="Phobius"/>
    </source>
</evidence>
<dbReference type="SUPFAM" id="SSF55874">
    <property type="entry name" value="ATPase domain of HSP90 chaperone/DNA topoisomerase II/histidine kinase"/>
    <property type="match status" value="1"/>
</dbReference>
<dbReference type="CDD" id="cd00075">
    <property type="entry name" value="HATPase"/>
    <property type="match status" value="1"/>
</dbReference>